<evidence type="ECO:0000313" key="7">
    <source>
        <dbReference type="EMBL" id="GEC95974.1"/>
    </source>
</evidence>
<feature type="transmembrane region" description="Helical" evidence="5">
    <location>
        <begin position="234"/>
        <end position="251"/>
    </location>
</feature>
<proteinExistence type="predicted"/>
<comment type="caution">
    <text evidence="7">The sequence shown here is derived from an EMBL/GenBank/DDBJ whole genome shotgun (WGS) entry which is preliminary data.</text>
</comment>
<protein>
    <recommendedName>
        <fullName evidence="6">O-antigen ligase-related domain-containing protein</fullName>
    </recommendedName>
</protein>
<comment type="subcellular location">
    <subcellularLocation>
        <location evidence="1">Membrane</location>
        <topology evidence="1">Multi-pass membrane protein</topology>
    </subcellularLocation>
</comment>
<organism evidence="7 8">
    <name type="scientific">Zoogloea ramigera</name>
    <dbReference type="NCBI Taxonomy" id="350"/>
    <lineage>
        <taxon>Bacteria</taxon>
        <taxon>Pseudomonadati</taxon>
        <taxon>Pseudomonadota</taxon>
        <taxon>Betaproteobacteria</taxon>
        <taxon>Rhodocyclales</taxon>
        <taxon>Zoogloeaceae</taxon>
        <taxon>Zoogloea</taxon>
    </lineage>
</organism>
<feature type="transmembrane region" description="Helical" evidence="5">
    <location>
        <begin position="63"/>
        <end position="81"/>
    </location>
</feature>
<reference evidence="7 8" key="1">
    <citation type="submission" date="2019-06" db="EMBL/GenBank/DDBJ databases">
        <title>Whole genome shotgun sequence of Zoogloea ramigera NBRC 15342.</title>
        <authorList>
            <person name="Hosoyama A."/>
            <person name="Uohara A."/>
            <person name="Ohji S."/>
            <person name="Ichikawa N."/>
        </authorList>
    </citation>
    <scope>NUCLEOTIDE SEQUENCE [LARGE SCALE GENOMIC DNA]</scope>
    <source>
        <strain evidence="7 8">NBRC 15342</strain>
    </source>
</reference>
<feature type="transmembrane region" description="Helical" evidence="5">
    <location>
        <begin position="340"/>
        <end position="362"/>
    </location>
</feature>
<feature type="transmembrane region" description="Helical" evidence="5">
    <location>
        <begin position="113"/>
        <end position="132"/>
    </location>
</feature>
<dbReference type="OrthoDB" id="8576060at2"/>
<dbReference type="Pfam" id="PF04932">
    <property type="entry name" value="Wzy_C"/>
    <property type="match status" value="1"/>
</dbReference>
<feature type="transmembrane region" description="Helical" evidence="5">
    <location>
        <begin position="374"/>
        <end position="391"/>
    </location>
</feature>
<dbReference type="InterPro" id="IPR051533">
    <property type="entry name" value="WaaL-like"/>
</dbReference>
<keyword evidence="4 5" id="KW-0472">Membrane</keyword>
<dbReference type="EMBL" id="BJNV01000031">
    <property type="protein sequence ID" value="GEC95974.1"/>
    <property type="molecule type" value="Genomic_DNA"/>
</dbReference>
<evidence type="ECO:0000256" key="1">
    <source>
        <dbReference type="ARBA" id="ARBA00004141"/>
    </source>
</evidence>
<dbReference type="InterPro" id="IPR007016">
    <property type="entry name" value="O-antigen_ligase-rel_domated"/>
</dbReference>
<evidence type="ECO:0000259" key="6">
    <source>
        <dbReference type="Pfam" id="PF04932"/>
    </source>
</evidence>
<keyword evidence="8" id="KW-1185">Reference proteome</keyword>
<dbReference type="PANTHER" id="PTHR37422:SF23">
    <property type="entry name" value="TEICHURONIC ACID BIOSYNTHESIS PROTEIN TUAE"/>
    <property type="match status" value="1"/>
</dbReference>
<feature type="transmembrane region" description="Helical" evidence="5">
    <location>
        <begin position="209"/>
        <end position="227"/>
    </location>
</feature>
<dbReference type="PANTHER" id="PTHR37422">
    <property type="entry name" value="TEICHURONIC ACID BIOSYNTHESIS PROTEIN TUAE"/>
    <property type="match status" value="1"/>
</dbReference>
<feature type="transmembrane region" description="Helical" evidence="5">
    <location>
        <begin position="159"/>
        <end position="178"/>
    </location>
</feature>
<evidence type="ECO:0000256" key="5">
    <source>
        <dbReference type="SAM" id="Phobius"/>
    </source>
</evidence>
<evidence type="ECO:0000256" key="2">
    <source>
        <dbReference type="ARBA" id="ARBA00022692"/>
    </source>
</evidence>
<feature type="transmembrane region" description="Helical" evidence="5">
    <location>
        <begin position="185"/>
        <end position="203"/>
    </location>
</feature>
<feature type="transmembrane region" description="Helical" evidence="5">
    <location>
        <begin position="87"/>
        <end position="104"/>
    </location>
</feature>
<feature type="domain" description="O-antigen ligase-related" evidence="6">
    <location>
        <begin position="197"/>
        <end position="351"/>
    </location>
</feature>
<dbReference type="AlphaFoldDB" id="A0A4Y4CWY2"/>
<dbReference type="RefSeq" id="WP_141351844.1">
    <property type="nucleotide sequence ID" value="NZ_BJNV01000031.1"/>
</dbReference>
<evidence type="ECO:0000313" key="8">
    <source>
        <dbReference type="Proteomes" id="UP000318422"/>
    </source>
</evidence>
<dbReference type="Proteomes" id="UP000318422">
    <property type="component" value="Unassembled WGS sequence"/>
</dbReference>
<evidence type="ECO:0000256" key="3">
    <source>
        <dbReference type="ARBA" id="ARBA00022989"/>
    </source>
</evidence>
<keyword evidence="3 5" id="KW-1133">Transmembrane helix</keyword>
<dbReference type="GO" id="GO:0016020">
    <property type="term" value="C:membrane"/>
    <property type="evidence" value="ECO:0007669"/>
    <property type="project" value="UniProtKB-SubCell"/>
</dbReference>
<feature type="transmembrane region" description="Helical" evidence="5">
    <location>
        <begin position="397"/>
        <end position="417"/>
    </location>
</feature>
<feature type="transmembrane region" description="Helical" evidence="5">
    <location>
        <begin position="34"/>
        <end position="51"/>
    </location>
</feature>
<keyword evidence="2 5" id="KW-0812">Transmembrane</keyword>
<evidence type="ECO:0000256" key="4">
    <source>
        <dbReference type="ARBA" id="ARBA00023136"/>
    </source>
</evidence>
<gene>
    <name evidence="7" type="ORF">ZRA01_20470</name>
</gene>
<accession>A0A4Y4CWY2</accession>
<sequence length="425" mass="44353">MRAEAGRLVALLGRLLPWLLPAFLASLMLSGALARNLALVLMLLGLLAVATPGRCIDRLDRRFMLAAAVLPAAYVLNMAVLGWNMRVFDRPAHLLWAIPVYLLVRRCGLSSRALLAGFAAAGLAAGGVALLAKSELFGGPLMRLEFGRPMGPFSSPGPFGNYSAVIAMACLAGWLGGAGLRGGRWVRLAALLGVSGGLVASLLSETRSAWASLPVMALVAATVLVGGRPAGRRGLAAVVAAVLLVAGLLAVDTVHERLLLGANEVRAYLADPTAAAARETSMGLRLLSWEWGWQQFLAHPVLGIGVAQFRPTVDAAVAAGALPEVLRNFNGLHNLLIDHLTTTGLVGTLAMLGFWVGMFLYFRAVRRGADGARRLFAGWGLMVLAAELVFASVGSMFASSLGTVAFTVLLAVCAAGAHPATPERG</sequence>
<name>A0A4Y4CWY2_ZOORA</name>